<keyword evidence="3" id="KW-1185">Reference proteome</keyword>
<evidence type="ECO:0000313" key="2">
    <source>
        <dbReference type="EnsemblPlants" id="AET1Gv20655100.8"/>
    </source>
</evidence>
<sequence length="141" mass="15362">HSKSNHIIFLVKFPRNSQVFLVVVPYTHEFRSGEARGAICKRSALPSLVFSSVPSASSRRPIFYSAPPNSNLRKEKGGRFTPHQPPPRTKATQASSFPRLISLPLPPSSSLAHQLFQNPPLSRVPASIPSVVLAAGSGRAW</sequence>
<accession>A0A452Z757</accession>
<reference evidence="3" key="1">
    <citation type="journal article" date="2014" name="Science">
        <title>Ancient hybridizations among the ancestral genomes of bread wheat.</title>
        <authorList>
            <consortium name="International Wheat Genome Sequencing Consortium,"/>
            <person name="Marcussen T."/>
            <person name="Sandve S.R."/>
            <person name="Heier L."/>
            <person name="Spannagl M."/>
            <person name="Pfeifer M."/>
            <person name="Jakobsen K.S."/>
            <person name="Wulff B.B."/>
            <person name="Steuernagel B."/>
            <person name="Mayer K.F."/>
            <person name="Olsen O.A."/>
        </authorList>
    </citation>
    <scope>NUCLEOTIDE SEQUENCE [LARGE SCALE GENOMIC DNA]</scope>
    <source>
        <strain evidence="3">cv. AL8/78</strain>
    </source>
</reference>
<organism evidence="2 3">
    <name type="scientific">Aegilops tauschii subsp. strangulata</name>
    <name type="common">Goatgrass</name>
    <dbReference type="NCBI Taxonomy" id="200361"/>
    <lineage>
        <taxon>Eukaryota</taxon>
        <taxon>Viridiplantae</taxon>
        <taxon>Streptophyta</taxon>
        <taxon>Embryophyta</taxon>
        <taxon>Tracheophyta</taxon>
        <taxon>Spermatophyta</taxon>
        <taxon>Magnoliopsida</taxon>
        <taxon>Liliopsida</taxon>
        <taxon>Poales</taxon>
        <taxon>Poaceae</taxon>
        <taxon>BOP clade</taxon>
        <taxon>Pooideae</taxon>
        <taxon>Triticodae</taxon>
        <taxon>Triticeae</taxon>
        <taxon>Triticinae</taxon>
        <taxon>Aegilops</taxon>
    </lineage>
</organism>
<dbReference type="Gramene" id="AET1Gv20655100.8">
    <property type="protein sequence ID" value="AET1Gv20655100.8"/>
    <property type="gene ID" value="AET1Gv20655100"/>
</dbReference>
<name>A0A452Z757_AEGTS</name>
<reference evidence="2" key="4">
    <citation type="submission" date="2019-03" db="UniProtKB">
        <authorList>
            <consortium name="EnsemblPlants"/>
        </authorList>
    </citation>
    <scope>IDENTIFICATION</scope>
</reference>
<reference evidence="3" key="2">
    <citation type="journal article" date="2017" name="Nat. Plants">
        <title>The Aegilops tauschii genome reveals multiple impacts of transposons.</title>
        <authorList>
            <person name="Zhao G."/>
            <person name="Zou C."/>
            <person name="Li K."/>
            <person name="Wang K."/>
            <person name="Li T."/>
            <person name="Gao L."/>
            <person name="Zhang X."/>
            <person name="Wang H."/>
            <person name="Yang Z."/>
            <person name="Liu X."/>
            <person name="Jiang W."/>
            <person name="Mao L."/>
            <person name="Kong X."/>
            <person name="Jiao Y."/>
            <person name="Jia J."/>
        </authorList>
    </citation>
    <scope>NUCLEOTIDE SEQUENCE [LARGE SCALE GENOMIC DNA]</scope>
    <source>
        <strain evidence="3">cv. AL8/78</strain>
    </source>
</reference>
<evidence type="ECO:0000256" key="1">
    <source>
        <dbReference type="SAM" id="MobiDB-lite"/>
    </source>
</evidence>
<evidence type="ECO:0000313" key="3">
    <source>
        <dbReference type="Proteomes" id="UP000015105"/>
    </source>
</evidence>
<protein>
    <submittedName>
        <fullName evidence="2">Uncharacterized protein</fullName>
    </submittedName>
</protein>
<reference evidence="2" key="3">
    <citation type="journal article" date="2017" name="Nature">
        <title>Genome sequence of the progenitor of the wheat D genome Aegilops tauschii.</title>
        <authorList>
            <person name="Luo M.C."/>
            <person name="Gu Y.Q."/>
            <person name="Puiu D."/>
            <person name="Wang H."/>
            <person name="Twardziok S.O."/>
            <person name="Deal K.R."/>
            <person name="Huo N."/>
            <person name="Zhu T."/>
            <person name="Wang L."/>
            <person name="Wang Y."/>
            <person name="McGuire P.E."/>
            <person name="Liu S."/>
            <person name="Long H."/>
            <person name="Ramasamy R.K."/>
            <person name="Rodriguez J.C."/>
            <person name="Van S.L."/>
            <person name="Yuan L."/>
            <person name="Wang Z."/>
            <person name="Xia Z."/>
            <person name="Xiao L."/>
            <person name="Anderson O.D."/>
            <person name="Ouyang S."/>
            <person name="Liang Y."/>
            <person name="Zimin A.V."/>
            <person name="Pertea G."/>
            <person name="Qi P."/>
            <person name="Bennetzen J.L."/>
            <person name="Dai X."/>
            <person name="Dawson M.W."/>
            <person name="Muller H.G."/>
            <person name="Kugler K."/>
            <person name="Rivarola-Duarte L."/>
            <person name="Spannagl M."/>
            <person name="Mayer K.F.X."/>
            <person name="Lu F.H."/>
            <person name="Bevan M.W."/>
            <person name="Leroy P."/>
            <person name="Li P."/>
            <person name="You F.M."/>
            <person name="Sun Q."/>
            <person name="Liu Z."/>
            <person name="Lyons E."/>
            <person name="Wicker T."/>
            <person name="Salzberg S.L."/>
            <person name="Devos K.M."/>
            <person name="Dvorak J."/>
        </authorList>
    </citation>
    <scope>NUCLEOTIDE SEQUENCE [LARGE SCALE GENOMIC DNA]</scope>
    <source>
        <strain evidence="2">cv. AL8/78</strain>
    </source>
</reference>
<dbReference type="EnsemblPlants" id="AET1Gv20655100.8">
    <property type="protein sequence ID" value="AET1Gv20655100.8"/>
    <property type="gene ID" value="AET1Gv20655100"/>
</dbReference>
<dbReference type="AlphaFoldDB" id="A0A452Z757"/>
<proteinExistence type="predicted"/>
<dbReference type="Proteomes" id="UP000015105">
    <property type="component" value="Chromosome 1D"/>
</dbReference>
<reference evidence="2" key="5">
    <citation type="journal article" date="2021" name="G3 (Bethesda)">
        <title>Aegilops tauschii genome assembly Aet v5.0 features greater sequence contiguity and improved annotation.</title>
        <authorList>
            <person name="Wang L."/>
            <person name="Zhu T."/>
            <person name="Rodriguez J.C."/>
            <person name="Deal K.R."/>
            <person name="Dubcovsky J."/>
            <person name="McGuire P.E."/>
            <person name="Lux T."/>
            <person name="Spannagl M."/>
            <person name="Mayer K.F.X."/>
            <person name="Baldrich P."/>
            <person name="Meyers B.C."/>
            <person name="Huo N."/>
            <person name="Gu Y.Q."/>
            <person name="Zhou H."/>
            <person name="Devos K.M."/>
            <person name="Bennetzen J.L."/>
            <person name="Unver T."/>
            <person name="Budak H."/>
            <person name="Gulick P.J."/>
            <person name="Galiba G."/>
            <person name="Kalapos B."/>
            <person name="Nelson D.R."/>
            <person name="Li P."/>
            <person name="You F.M."/>
            <person name="Luo M.C."/>
            <person name="Dvorak J."/>
        </authorList>
    </citation>
    <scope>NUCLEOTIDE SEQUENCE [LARGE SCALE GENOMIC DNA]</scope>
    <source>
        <strain evidence="2">cv. AL8/78</strain>
    </source>
</reference>
<feature type="region of interest" description="Disordered" evidence="1">
    <location>
        <begin position="53"/>
        <end position="95"/>
    </location>
</feature>